<keyword evidence="3" id="KW-1185">Reference proteome</keyword>
<dbReference type="EMBL" id="JAHQIW010004602">
    <property type="protein sequence ID" value="KAJ1363068.1"/>
    <property type="molecule type" value="Genomic_DNA"/>
</dbReference>
<accession>A0AAD5MUN5</accession>
<reference evidence="2" key="1">
    <citation type="submission" date="2021-06" db="EMBL/GenBank/DDBJ databases">
        <title>Parelaphostrongylus tenuis whole genome reference sequence.</title>
        <authorList>
            <person name="Garwood T.J."/>
            <person name="Larsen P.A."/>
            <person name="Fountain-Jones N.M."/>
            <person name="Garbe J.R."/>
            <person name="Macchietto M.G."/>
            <person name="Kania S.A."/>
            <person name="Gerhold R.W."/>
            <person name="Richards J.E."/>
            <person name="Wolf T.M."/>
        </authorList>
    </citation>
    <scope>NUCLEOTIDE SEQUENCE</scope>
    <source>
        <strain evidence="2">MNPRO001-30</strain>
        <tissue evidence="2">Meninges</tissue>
    </source>
</reference>
<sequence>MDDQVLLTGELRQLHDTEAMRATVQVSSDWANVDMCPQCLTAESCHTVDGAALIVGKDQPIEVVDRQAENNSGKRRERHNVRSEANTI</sequence>
<name>A0AAD5MUN5_PARTN</name>
<proteinExistence type="predicted"/>
<gene>
    <name evidence="2" type="ORF">KIN20_022832</name>
</gene>
<feature type="compositionally biased region" description="Basic and acidic residues" evidence="1">
    <location>
        <begin position="65"/>
        <end position="74"/>
    </location>
</feature>
<dbReference type="AlphaFoldDB" id="A0AAD5MUN5"/>
<organism evidence="2 3">
    <name type="scientific">Parelaphostrongylus tenuis</name>
    <name type="common">Meningeal worm</name>
    <dbReference type="NCBI Taxonomy" id="148309"/>
    <lineage>
        <taxon>Eukaryota</taxon>
        <taxon>Metazoa</taxon>
        <taxon>Ecdysozoa</taxon>
        <taxon>Nematoda</taxon>
        <taxon>Chromadorea</taxon>
        <taxon>Rhabditida</taxon>
        <taxon>Rhabditina</taxon>
        <taxon>Rhabditomorpha</taxon>
        <taxon>Strongyloidea</taxon>
        <taxon>Metastrongylidae</taxon>
        <taxon>Parelaphostrongylus</taxon>
    </lineage>
</organism>
<evidence type="ECO:0000256" key="1">
    <source>
        <dbReference type="SAM" id="MobiDB-lite"/>
    </source>
</evidence>
<feature type="region of interest" description="Disordered" evidence="1">
    <location>
        <begin position="65"/>
        <end position="88"/>
    </location>
</feature>
<comment type="caution">
    <text evidence="2">The sequence shown here is derived from an EMBL/GenBank/DDBJ whole genome shotgun (WGS) entry which is preliminary data.</text>
</comment>
<protein>
    <submittedName>
        <fullName evidence="2">Uncharacterized protein</fullName>
    </submittedName>
</protein>
<evidence type="ECO:0000313" key="3">
    <source>
        <dbReference type="Proteomes" id="UP001196413"/>
    </source>
</evidence>
<evidence type="ECO:0000313" key="2">
    <source>
        <dbReference type="EMBL" id="KAJ1363068.1"/>
    </source>
</evidence>
<dbReference type="Proteomes" id="UP001196413">
    <property type="component" value="Unassembled WGS sequence"/>
</dbReference>